<dbReference type="SUPFAM" id="SSF53335">
    <property type="entry name" value="S-adenosyl-L-methionine-dependent methyltransferases"/>
    <property type="match status" value="1"/>
</dbReference>
<name>A0A7X6MAR4_9ACTN</name>
<evidence type="ECO:0000259" key="3">
    <source>
        <dbReference type="Pfam" id="PF13649"/>
    </source>
</evidence>
<dbReference type="EMBL" id="JAAXPG010000007">
    <property type="protein sequence ID" value="NKY97782.1"/>
    <property type="molecule type" value="Genomic_DNA"/>
</dbReference>
<dbReference type="PANTHER" id="PTHR43861:SF1">
    <property type="entry name" value="TRANS-ACONITATE 2-METHYLTRANSFERASE"/>
    <property type="match status" value="1"/>
</dbReference>
<dbReference type="Proteomes" id="UP000553209">
    <property type="component" value="Unassembled WGS sequence"/>
</dbReference>
<reference evidence="4 5" key="1">
    <citation type="submission" date="2020-04" db="EMBL/GenBank/DDBJ databases">
        <title>MicrobeNet Type strains.</title>
        <authorList>
            <person name="Nicholson A.C."/>
        </authorList>
    </citation>
    <scope>NUCLEOTIDE SEQUENCE [LARGE SCALE GENOMIC DNA]</scope>
    <source>
        <strain evidence="4 5">ATCC 23612</strain>
    </source>
</reference>
<dbReference type="CDD" id="cd02440">
    <property type="entry name" value="AdoMet_MTases"/>
    <property type="match status" value="1"/>
</dbReference>
<dbReference type="RefSeq" id="WP_061081001.1">
    <property type="nucleotide sequence ID" value="NZ_JAAXPG010000007.1"/>
</dbReference>
<evidence type="ECO:0000256" key="1">
    <source>
        <dbReference type="ARBA" id="ARBA00022603"/>
    </source>
</evidence>
<evidence type="ECO:0000313" key="4">
    <source>
        <dbReference type="EMBL" id="NKY97782.1"/>
    </source>
</evidence>
<keyword evidence="5" id="KW-1185">Reference proteome</keyword>
<evidence type="ECO:0000313" key="5">
    <source>
        <dbReference type="Proteomes" id="UP000553209"/>
    </source>
</evidence>
<dbReference type="GO" id="GO:0032259">
    <property type="term" value="P:methylation"/>
    <property type="evidence" value="ECO:0007669"/>
    <property type="project" value="UniProtKB-KW"/>
</dbReference>
<sequence>MPHNPYDSPDVAALYDILDPWGPGDDFYLDLVMAAPRVLDVGCGTGRLLHRARTSGHTGHLTGLDPARAMLEVARGRTDAVSWVRGDLSTQTWDDGFDLVTMTGHAFQELRTDEETTAALEAMRRALAPGGLVAFETRNPAARAWRRWTPDHPQQVTTPDGVRVTDVHDAAAPTPEGLVTFTSTTTRSDSSSPLSTVSTLRFVEADHLDALLERAGLRATERFGDWDRSPLAAPSPEIITLARAR</sequence>
<keyword evidence="1 4" id="KW-0489">Methyltransferase</keyword>
<accession>A0A7X6MAR4</accession>
<dbReference type="PANTHER" id="PTHR43861">
    <property type="entry name" value="TRANS-ACONITATE 2-METHYLTRANSFERASE-RELATED"/>
    <property type="match status" value="1"/>
</dbReference>
<feature type="domain" description="Methyltransferase" evidence="3">
    <location>
        <begin position="38"/>
        <end position="131"/>
    </location>
</feature>
<protein>
    <submittedName>
        <fullName evidence="4">Class I SAM-dependent methyltransferase</fullName>
    </submittedName>
</protein>
<gene>
    <name evidence="4" type="ORF">HGB44_08870</name>
</gene>
<keyword evidence="2 4" id="KW-0808">Transferase</keyword>
<dbReference type="Gene3D" id="3.40.50.150">
    <property type="entry name" value="Vaccinia Virus protein VP39"/>
    <property type="match status" value="1"/>
</dbReference>
<dbReference type="GO" id="GO:0008168">
    <property type="term" value="F:methyltransferase activity"/>
    <property type="evidence" value="ECO:0007669"/>
    <property type="project" value="UniProtKB-KW"/>
</dbReference>
<proteinExistence type="predicted"/>
<dbReference type="InterPro" id="IPR041698">
    <property type="entry name" value="Methyltransf_25"/>
</dbReference>
<evidence type="ECO:0000256" key="2">
    <source>
        <dbReference type="ARBA" id="ARBA00022679"/>
    </source>
</evidence>
<organism evidence="4 5">
    <name type="scientific">Nocardiopsis alborubida</name>
    <dbReference type="NCBI Taxonomy" id="146802"/>
    <lineage>
        <taxon>Bacteria</taxon>
        <taxon>Bacillati</taxon>
        <taxon>Actinomycetota</taxon>
        <taxon>Actinomycetes</taxon>
        <taxon>Streptosporangiales</taxon>
        <taxon>Nocardiopsidaceae</taxon>
        <taxon>Nocardiopsis</taxon>
    </lineage>
</organism>
<dbReference type="Pfam" id="PF13649">
    <property type="entry name" value="Methyltransf_25"/>
    <property type="match status" value="1"/>
</dbReference>
<dbReference type="AlphaFoldDB" id="A0A7X6MAR4"/>
<comment type="caution">
    <text evidence="4">The sequence shown here is derived from an EMBL/GenBank/DDBJ whole genome shotgun (WGS) entry which is preliminary data.</text>
</comment>
<dbReference type="InterPro" id="IPR029063">
    <property type="entry name" value="SAM-dependent_MTases_sf"/>
</dbReference>